<evidence type="ECO:0000256" key="7">
    <source>
        <dbReference type="ARBA" id="ARBA00023098"/>
    </source>
</evidence>
<comment type="caution">
    <text evidence="10">The sequence shown here is derived from an EMBL/GenBank/DDBJ whole genome shotgun (WGS) entry which is preliminary data.</text>
</comment>
<dbReference type="GO" id="GO:0016020">
    <property type="term" value="C:membrane"/>
    <property type="evidence" value="ECO:0007669"/>
    <property type="project" value="UniProtKB-SubCell"/>
</dbReference>
<organism evidence="10 11">
    <name type="scientific">Acropora cervicornis</name>
    <name type="common">Staghorn coral</name>
    <dbReference type="NCBI Taxonomy" id="6130"/>
    <lineage>
        <taxon>Eukaryota</taxon>
        <taxon>Metazoa</taxon>
        <taxon>Cnidaria</taxon>
        <taxon>Anthozoa</taxon>
        <taxon>Hexacorallia</taxon>
        <taxon>Scleractinia</taxon>
        <taxon>Astrocoeniina</taxon>
        <taxon>Acroporidae</taxon>
        <taxon>Acropora</taxon>
    </lineage>
</organism>
<keyword evidence="5" id="KW-1133">Transmembrane helix</keyword>
<sequence>MFSRGNAVMIGYFVNHPQYTPATFGNAQIYTGLAIFLFSEYGNFVSHCLLRDLRPPGSKVRKIPYPNSNPMSQMLQLSSCPHYTYELCSWTGFTIMTQTLTAVVFTLLGFYQMAEWAIDRHRKYRKEFKDYPKSRRALIPFLL</sequence>
<gene>
    <name evidence="10" type="ORF">P5673_005864</name>
</gene>
<reference evidence="10" key="2">
    <citation type="journal article" date="2023" name="Science">
        <title>Genomic signatures of disease resistance in endangered staghorn corals.</title>
        <authorList>
            <person name="Vollmer S.V."/>
            <person name="Selwyn J.D."/>
            <person name="Despard B.A."/>
            <person name="Roesel C.L."/>
        </authorList>
    </citation>
    <scope>NUCLEOTIDE SEQUENCE</scope>
    <source>
        <strain evidence="10">K2</strain>
    </source>
</reference>
<evidence type="ECO:0000313" key="10">
    <source>
        <dbReference type="EMBL" id="KAK2569996.1"/>
    </source>
</evidence>
<evidence type="ECO:0000256" key="1">
    <source>
        <dbReference type="ARBA" id="ARBA00004141"/>
    </source>
</evidence>
<evidence type="ECO:0000256" key="8">
    <source>
        <dbReference type="ARBA" id="ARBA00023136"/>
    </source>
</evidence>
<protein>
    <submittedName>
        <fullName evidence="10">Very-long-chain enoyl-CoA reductase art-1</fullName>
    </submittedName>
</protein>
<dbReference type="InterPro" id="IPR001104">
    <property type="entry name" value="3-oxo-5_a-steroid_4-DH_C"/>
</dbReference>
<evidence type="ECO:0000256" key="5">
    <source>
        <dbReference type="ARBA" id="ARBA00022989"/>
    </source>
</evidence>
<evidence type="ECO:0000256" key="3">
    <source>
        <dbReference type="ARBA" id="ARBA00022516"/>
    </source>
</evidence>
<dbReference type="PANTHER" id="PTHR10556:SF28">
    <property type="entry name" value="VERY-LONG-CHAIN ENOYL-COA REDUCTASE"/>
    <property type="match status" value="1"/>
</dbReference>
<dbReference type="GO" id="GO:0042761">
    <property type="term" value="P:very long-chain fatty acid biosynthetic process"/>
    <property type="evidence" value="ECO:0007669"/>
    <property type="project" value="TreeGrafter"/>
</dbReference>
<dbReference type="Pfam" id="PF02544">
    <property type="entry name" value="Steroid_dh"/>
    <property type="match status" value="1"/>
</dbReference>
<dbReference type="InterPro" id="IPR039357">
    <property type="entry name" value="SRD5A/TECR"/>
</dbReference>
<reference evidence="10" key="1">
    <citation type="journal article" date="2023" name="G3 (Bethesda)">
        <title>Whole genome assembly and annotation of the endangered Caribbean coral Acropora cervicornis.</title>
        <authorList>
            <person name="Selwyn J.D."/>
            <person name="Vollmer S.V."/>
        </authorList>
    </citation>
    <scope>NUCLEOTIDE SEQUENCE</scope>
    <source>
        <strain evidence="10">K2</strain>
    </source>
</reference>
<dbReference type="PROSITE" id="PS50244">
    <property type="entry name" value="S5A_REDUCTASE"/>
    <property type="match status" value="1"/>
</dbReference>
<keyword evidence="11" id="KW-1185">Reference proteome</keyword>
<proteinExistence type="inferred from homology"/>
<dbReference type="AlphaFoldDB" id="A0AAD9QYW1"/>
<evidence type="ECO:0000313" key="11">
    <source>
        <dbReference type="Proteomes" id="UP001249851"/>
    </source>
</evidence>
<dbReference type="EMBL" id="JARQWQ010000009">
    <property type="protein sequence ID" value="KAK2569996.1"/>
    <property type="molecule type" value="Genomic_DNA"/>
</dbReference>
<name>A0AAD9QYW1_ACRCE</name>
<evidence type="ECO:0000256" key="6">
    <source>
        <dbReference type="ARBA" id="ARBA00023002"/>
    </source>
</evidence>
<comment type="similarity">
    <text evidence="2">Belongs to the steroid 5-alpha reductase family.</text>
</comment>
<dbReference type="Proteomes" id="UP001249851">
    <property type="component" value="Unassembled WGS sequence"/>
</dbReference>
<keyword evidence="4" id="KW-0812">Transmembrane</keyword>
<dbReference type="GO" id="GO:0016627">
    <property type="term" value="F:oxidoreductase activity, acting on the CH-CH group of donors"/>
    <property type="evidence" value="ECO:0007669"/>
    <property type="project" value="InterPro"/>
</dbReference>
<dbReference type="PANTHER" id="PTHR10556">
    <property type="entry name" value="3-OXO-5-ALPHA-STEROID 4-DEHYDROGENASE"/>
    <property type="match status" value="1"/>
</dbReference>
<comment type="subcellular location">
    <subcellularLocation>
        <location evidence="1">Membrane</location>
        <topology evidence="1">Multi-pass membrane protein</topology>
    </subcellularLocation>
</comment>
<evidence type="ECO:0000256" key="2">
    <source>
        <dbReference type="ARBA" id="ARBA00007742"/>
    </source>
</evidence>
<keyword evidence="8" id="KW-0472">Membrane</keyword>
<evidence type="ECO:0000256" key="4">
    <source>
        <dbReference type="ARBA" id="ARBA00022692"/>
    </source>
</evidence>
<keyword evidence="3" id="KW-0444">Lipid biosynthesis</keyword>
<keyword evidence="7" id="KW-0443">Lipid metabolism</keyword>
<accession>A0AAD9QYW1</accession>
<evidence type="ECO:0000259" key="9">
    <source>
        <dbReference type="Pfam" id="PF02544"/>
    </source>
</evidence>
<dbReference type="Gene3D" id="1.20.120.1630">
    <property type="match status" value="1"/>
</dbReference>
<feature type="domain" description="3-oxo-5-alpha-steroid 4-dehydrogenase C-terminal" evidence="9">
    <location>
        <begin position="2"/>
        <end position="143"/>
    </location>
</feature>
<keyword evidence="6" id="KW-0560">Oxidoreductase</keyword>